<dbReference type="RefSeq" id="WP_149854878.1">
    <property type="nucleotide sequence ID" value="NZ_VUOB01000087.1"/>
</dbReference>
<feature type="signal peptide" evidence="2">
    <location>
        <begin position="1"/>
        <end position="27"/>
    </location>
</feature>
<gene>
    <name evidence="3" type="ORF">F0L68_38585</name>
</gene>
<reference evidence="3 4" key="1">
    <citation type="submission" date="2019-09" db="EMBL/GenBank/DDBJ databases">
        <title>Goodfellowia gen. nov., a new genus of the Pseudonocardineae related to Actinoalloteichus, containing Goodfellowia coeruleoviolacea gen. nov., comb. nov. gen. nov., comb. nov.</title>
        <authorList>
            <person name="Labeda D."/>
        </authorList>
    </citation>
    <scope>NUCLEOTIDE SEQUENCE [LARGE SCALE GENOMIC DNA]</scope>
    <source>
        <strain evidence="3 4">AN110305</strain>
    </source>
</reference>
<protein>
    <recommendedName>
        <fullName evidence="5">Secreted protein</fullName>
    </recommendedName>
</protein>
<evidence type="ECO:0000256" key="1">
    <source>
        <dbReference type="SAM" id="MobiDB-lite"/>
    </source>
</evidence>
<evidence type="ECO:0008006" key="5">
    <source>
        <dbReference type="Google" id="ProtNLM"/>
    </source>
</evidence>
<evidence type="ECO:0000313" key="4">
    <source>
        <dbReference type="Proteomes" id="UP000323454"/>
    </source>
</evidence>
<accession>A0A5B2WKI8</accession>
<reference evidence="3 4" key="2">
    <citation type="submission" date="2019-09" db="EMBL/GenBank/DDBJ databases">
        <authorList>
            <person name="Jin C."/>
        </authorList>
    </citation>
    <scope>NUCLEOTIDE SEQUENCE [LARGE SCALE GENOMIC DNA]</scope>
    <source>
        <strain evidence="3 4">AN110305</strain>
    </source>
</reference>
<feature type="chain" id="PRO_5022750903" description="Secreted protein" evidence="2">
    <location>
        <begin position="28"/>
        <end position="71"/>
    </location>
</feature>
<evidence type="ECO:0000256" key="2">
    <source>
        <dbReference type="SAM" id="SignalP"/>
    </source>
</evidence>
<feature type="region of interest" description="Disordered" evidence="1">
    <location>
        <begin position="42"/>
        <end position="71"/>
    </location>
</feature>
<dbReference type="Proteomes" id="UP000323454">
    <property type="component" value="Unassembled WGS sequence"/>
</dbReference>
<dbReference type="EMBL" id="VUOB01000087">
    <property type="protein sequence ID" value="KAA2250929.1"/>
    <property type="molecule type" value="Genomic_DNA"/>
</dbReference>
<organism evidence="3 4">
    <name type="scientific">Solihabitans fulvus</name>
    <dbReference type="NCBI Taxonomy" id="1892852"/>
    <lineage>
        <taxon>Bacteria</taxon>
        <taxon>Bacillati</taxon>
        <taxon>Actinomycetota</taxon>
        <taxon>Actinomycetes</taxon>
        <taxon>Pseudonocardiales</taxon>
        <taxon>Pseudonocardiaceae</taxon>
        <taxon>Solihabitans</taxon>
    </lineage>
</organism>
<proteinExistence type="predicted"/>
<keyword evidence="4" id="KW-1185">Reference proteome</keyword>
<name>A0A5B2WKI8_9PSEU</name>
<sequence>MRRALAAVAAAGIGFALLFGAAGTASAAPTRDDILTVQDCEDAGGVPTVDDEDGYLYCDGGDLDGEPISES</sequence>
<evidence type="ECO:0000313" key="3">
    <source>
        <dbReference type="EMBL" id="KAA2250929.1"/>
    </source>
</evidence>
<feature type="compositionally biased region" description="Acidic residues" evidence="1">
    <location>
        <begin position="61"/>
        <end position="71"/>
    </location>
</feature>
<comment type="caution">
    <text evidence="3">The sequence shown here is derived from an EMBL/GenBank/DDBJ whole genome shotgun (WGS) entry which is preliminary data.</text>
</comment>
<keyword evidence="2" id="KW-0732">Signal</keyword>
<dbReference type="AlphaFoldDB" id="A0A5B2WKI8"/>